<gene>
    <name evidence="1" type="ORF">BL240_10925</name>
</gene>
<dbReference type="Proteomes" id="UP000185146">
    <property type="component" value="Chromosome"/>
</dbReference>
<name>A0A1L5PP73_PSEPU</name>
<reference evidence="1 2" key="1">
    <citation type="submission" date="2016-12" db="EMBL/GenBank/DDBJ databases">
        <title>Draft Genome Sequence of Mercury Resistant Pseudomonas DRA525.</title>
        <authorList>
            <person name="Drace K.M."/>
        </authorList>
    </citation>
    <scope>NUCLEOTIDE SEQUENCE [LARGE SCALE GENOMIC DNA]</scope>
    <source>
        <strain evidence="1 2">DRA525</strain>
    </source>
</reference>
<protein>
    <submittedName>
        <fullName evidence="1">Uncharacterized protein</fullName>
    </submittedName>
</protein>
<proteinExistence type="predicted"/>
<evidence type="ECO:0000313" key="2">
    <source>
        <dbReference type="Proteomes" id="UP000185146"/>
    </source>
</evidence>
<organism evidence="1 2">
    <name type="scientific">Pseudomonas putida</name>
    <name type="common">Arthrobacter siderocapsulatus</name>
    <dbReference type="NCBI Taxonomy" id="303"/>
    <lineage>
        <taxon>Bacteria</taxon>
        <taxon>Pseudomonadati</taxon>
        <taxon>Pseudomonadota</taxon>
        <taxon>Gammaproteobacteria</taxon>
        <taxon>Pseudomonadales</taxon>
        <taxon>Pseudomonadaceae</taxon>
        <taxon>Pseudomonas</taxon>
    </lineage>
</organism>
<sequence length="62" mass="6630">MGAGLPAIGPGLENQCHSSWHDRLFAGKVVASISLYGMVSFAFDYRTKPVLANCQSTGPWST</sequence>
<evidence type="ECO:0000313" key="1">
    <source>
        <dbReference type="EMBL" id="APO81925.1"/>
    </source>
</evidence>
<dbReference type="EMBL" id="CP018743">
    <property type="protein sequence ID" value="APO81925.1"/>
    <property type="molecule type" value="Genomic_DNA"/>
</dbReference>
<accession>A0A1L5PP73</accession>
<dbReference type="AlphaFoldDB" id="A0A1L5PP73"/>